<keyword evidence="3" id="KW-0288">FMN</keyword>
<dbReference type="InterPro" id="IPR002563">
    <property type="entry name" value="Flavin_Rdtase-like_dom"/>
</dbReference>
<protein>
    <submittedName>
        <fullName evidence="6">NADH-FMN oxidoreductase RutF, flavin reductase (DIM6/NTAB) family</fullName>
    </submittedName>
</protein>
<dbReference type="SMART" id="SM00903">
    <property type="entry name" value="Flavin_Reduct"/>
    <property type="match status" value="1"/>
</dbReference>
<keyword evidence="2" id="KW-0285">Flavoprotein</keyword>
<dbReference type="AlphaFoldDB" id="A0A1G9V0Y7"/>
<dbReference type="GO" id="GO:0016646">
    <property type="term" value="F:oxidoreductase activity, acting on the CH-NH group of donors, NAD or NADP as acceptor"/>
    <property type="evidence" value="ECO:0007669"/>
    <property type="project" value="UniProtKB-ARBA"/>
</dbReference>
<comment type="cofactor">
    <cofactor evidence="1">
        <name>FMN</name>
        <dbReference type="ChEBI" id="CHEBI:58210"/>
    </cofactor>
</comment>
<dbReference type="SUPFAM" id="SSF50475">
    <property type="entry name" value="FMN-binding split barrel"/>
    <property type="match status" value="1"/>
</dbReference>
<dbReference type="OrthoDB" id="9794638at2"/>
<proteinExistence type="inferred from homology"/>
<dbReference type="EMBL" id="FNGS01000008">
    <property type="protein sequence ID" value="SDM65666.1"/>
    <property type="molecule type" value="Genomic_DNA"/>
</dbReference>
<gene>
    <name evidence="6" type="ORF">SAMN04488090_3916</name>
</gene>
<feature type="domain" description="Flavin reductase like" evidence="5">
    <location>
        <begin position="18"/>
        <end position="170"/>
    </location>
</feature>
<evidence type="ECO:0000259" key="5">
    <source>
        <dbReference type="SMART" id="SM00903"/>
    </source>
</evidence>
<evidence type="ECO:0000256" key="4">
    <source>
        <dbReference type="ARBA" id="ARBA00038054"/>
    </source>
</evidence>
<evidence type="ECO:0000256" key="1">
    <source>
        <dbReference type="ARBA" id="ARBA00001917"/>
    </source>
</evidence>
<dbReference type="RefSeq" id="WP_093206982.1">
    <property type="nucleotide sequence ID" value="NZ_FNGS01000008.1"/>
</dbReference>
<keyword evidence="7" id="KW-1185">Reference proteome</keyword>
<dbReference type="PANTHER" id="PTHR33798:SF5">
    <property type="entry name" value="FLAVIN REDUCTASE LIKE DOMAIN-CONTAINING PROTEIN"/>
    <property type="match status" value="1"/>
</dbReference>
<dbReference type="GO" id="GO:0010181">
    <property type="term" value="F:FMN binding"/>
    <property type="evidence" value="ECO:0007669"/>
    <property type="project" value="InterPro"/>
</dbReference>
<evidence type="ECO:0000313" key="6">
    <source>
        <dbReference type="EMBL" id="SDM65666.1"/>
    </source>
</evidence>
<reference evidence="6 7" key="1">
    <citation type="submission" date="2016-10" db="EMBL/GenBank/DDBJ databases">
        <authorList>
            <person name="de Groot N.N."/>
        </authorList>
    </citation>
    <scope>NUCLEOTIDE SEQUENCE [LARGE SCALE GENOMIC DNA]</scope>
    <source>
        <strain evidence="6 7">DSM 21668</strain>
    </source>
</reference>
<dbReference type="Proteomes" id="UP000198901">
    <property type="component" value="Unassembled WGS sequence"/>
</dbReference>
<accession>A0A1G9V0Y7</accession>
<dbReference type="STRING" id="563176.SAMN04488090_3916"/>
<organism evidence="6 7">
    <name type="scientific">Siphonobacter aquaeclarae</name>
    <dbReference type="NCBI Taxonomy" id="563176"/>
    <lineage>
        <taxon>Bacteria</taxon>
        <taxon>Pseudomonadati</taxon>
        <taxon>Bacteroidota</taxon>
        <taxon>Cytophagia</taxon>
        <taxon>Cytophagales</taxon>
        <taxon>Cytophagaceae</taxon>
        <taxon>Siphonobacter</taxon>
    </lineage>
</organism>
<evidence type="ECO:0000313" key="7">
    <source>
        <dbReference type="Proteomes" id="UP000198901"/>
    </source>
</evidence>
<name>A0A1G9V0Y7_9BACT</name>
<comment type="similarity">
    <text evidence="4">Belongs to the flavoredoxin family.</text>
</comment>
<dbReference type="Pfam" id="PF01613">
    <property type="entry name" value="Flavin_Reduct"/>
    <property type="match status" value="1"/>
</dbReference>
<dbReference type="InterPro" id="IPR012349">
    <property type="entry name" value="Split_barrel_FMN-bd"/>
</dbReference>
<dbReference type="PANTHER" id="PTHR33798">
    <property type="entry name" value="FLAVOPROTEIN OXYGENASE"/>
    <property type="match status" value="1"/>
</dbReference>
<evidence type="ECO:0000256" key="2">
    <source>
        <dbReference type="ARBA" id="ARBA00022630"/>
    </source>
</evidence>
<sequence>MITLDPSEKALFLSNIKSAVAPRPIAFASTVNAAGVVNLSPFSYFNLFGTEPPVVVFSPNRRARDGSQKHTYLNLLEVPEMVINLVDYAMVQQASLASCEYPAGTNEFIKAGLTEIPSDLVRPPRVAEAPVQLECKVLKIESIGDANLVIAEVIRMHIADELLDERGVIDQRKTDWVARLGADWYSRASAGLFEVPKPARNLGIGFDQLPENVRNSTILTGNELGMLANAERLPEPEEVQAYQLENHIPSSREERHHLARRRLAENKVREAWLVLLQL</sequence>
<evidence type="ECO:0000256" key="3">
    <source>
        <dbReference type="ARBA" id="ARBA00022643"/>
    </source>
</evidence>
<dbReference type="Gene3D" id="2.30.110.10">
    <property type="entry name" value="Electron Transport, Fmn-binding Protein, Chain A"/>
    <property type="match status" value="1"/>
</dbReference>